<dbReference type="InterPro" id="IPR003661">
    <property type="entry name" value="HisK_dim/P_dom"/>
</dbReference>
<keyword evidence="5" id="KW-0418">Kinase</keyword>
<keyword evidence="8" id="KW-0067">ATP-binding</keyword>
<protein>
    <recommendedName>
        <fullName evidence="2">histidine kinase</fullName>
        <ecNumber evidence="2">2.7.13.3</ecNumber>
    </recommendedName>
</protein>
<evidence type="ECO:0000256" key="4">
    <source>
        <dbReference type="ARBA" id="ARBA00022679"/>
    </source>
</evidence>
<proteinExistence type="predicted"/>
<gene>
    <name evidence="8" type="ORF">AB2B41_14465</name>
</gene>
<dbReference type="InterPro" id="IPR035965">
    <property type="entry name" value="PAS-like_dom_sf"/>
</dbReference>
<keyword evidence="3" id="KW-0597">Phosphoprotein</keyword>
<comment type="caution">
    <text evidence="8">The sequence shown here is derived from an EMBL/GenBank/DDBJ whole genome shotgun (WGS) entry which is preliminary data.</text>
</comment>
<evidence type="ECO:0000256" key="5">
    <source>
        <dbReference type="ARBA" id="ARBA00022777"/>
    </source>
</evidence>
<keyword evidence="4" id="KW-0808">Transferase</keyword>
<dbReference type="CDD" id="cd00082">
    <property type="entry name" value="HisKA"/>
    <property type="match status" value="1"/>
</dbReference>
<evidence type="ECO:0000256" key="3">
    <source>
        <dbReference type="ARBA" id="ARBA00022553"/>
    </source>
</evidence>
<dbReference type="Gene3D" id="3.30.565.10">
    <property type="entry name" value="Histidine kinase-like ATPase, C-terminal domain"/>
    <property type="match status" value="1"/>
</dbReference>
<dbReference type="InterPro" id="IPR000700">
    <property type="entry name" value="PAS-assoc_C"/>
</dbReference>
<dbReference type="Pfam" id="PF00512">
    <property type="entry name" value="HisKA"/>
    <property type="match status" value="1"/>
</dbReference>
<dbReference type="NCBIfam" id="TIGR00229">
    <property type="entry name" value="sensory_box"/>
    <property type="match status" value="1"/>
</dbReference>
<dbReference type="PRINTS" id="PR00344">
    <property type="entry name" value="BCTRLSENSOR"/>
</dbReference>
<dbReference type="PROSITE" id="PS50113">
    <property type="entry name" value="PAC"/>
    <property type="match status" value="1"/>
</dbReference>
<dbReference type="InterPro" id="IPR004358">
    <property type="entry name" value="Sig_transdc_His_kin-like_C"/>
</dbReference>
<dbReference type="SMART" id="SM00086">
    <property type="entry name" value="PAC"/>
    <property type="match status" value="1"/>
</dbReference>
<dbReference type="SMART" id="SM00387">
    <property type="entry name" value="HATPase_c"/>
    <property type="match status" value="1"/>
</dbReference>
<dbReference type="PROSITE" id="PS50109">
    <property type="entry name" value="HIS_KIN"/>
    <property type="match status" value="1"/>
</dbReference>
<comment type="catalytic activity">
    <reaction evidence="1">
        <text>ATP + protein L-histidine = ADP + protein N-phospho-L-histidine.</text>
        <dbReference type="EC" id="2.7.13.3"/>
    </reaction>
</comment>
<dbReference type="SUPFAM" id="SSF47384">
    <property type="entry name" value="Homodimeric domain of signal transducing histidine kinase"/>
    <property type="match status" value="1"/>
</dbReference>
<reference evidence="8 9" key="1">
    <citation type="submission" date="2024-07" db="EMBL/GenBank/DDBJ databases">
        <title>Marimonas sp.nov., isolated from tidal-flat sediment.</title>
        <authorList>
            <person name="Jayan J.N."/>
            <person name="Lee S.S."/>
        </authorList>
    </citation>
    <scope>NUCLEOTIDE SEQUENCE [LARGE SCALE GENOMIC DNA]</scope>
    <source>
        <strain evidence="8 9">MJW-29</strain>
    </source>
</reference>
<dbReference type="CDD" id="cd00130">
    <property type="entry name" value="PAS"/>
    <property type="match status" value="1"/>
</dbReference>
<dbReference type="InterPro" id="IPR036890">
    <property type="entry name" value="HATPase_C_sf"/>
</dbReference>
<keyword evidence="8" id="KW-0547">Nucleotide-binding</keyword>
<dbReference type="Gene3D" id="3.30.450.20">
    <property type="entry name" value="PAS domain"/>
    <property type="match status" value="1"/>
</dbReference>
<dbReference type="SUPFAM" id="SSF55874">
    <property type="entry name" value="ATPase domain of HSP90 chaperone/DNA topoisomerase II/histidine kinase"/>
    <property type="match status" value="1"/>
</dbReference>
<dbReference type="InterPro" id="IPR003594">
    <property type="entry name" value="HATPase_dom"/>
</dbReference>
<dbReference type="InterPro" id="IPR052162">
    <property type="entry name" value="Sensor_kinase/Photoreceptor"/>
</dbReference>
<evidence type="ECO:0000313" key="9">
    <source>
        <dbReference type="Proteomes" id="UP001556098"/>
    </source>
</evidence>
<feature type="domain" description="PAC" evidence="7">
    <location>
        <begin position="95"/>
        <end position="147"/>
    </location>
</feature>
<dbReference type="Proteomes" id="UP001556098">
    <property type="component" value="Unassembled WGS sequence"/>
</dbReference>
<dbReference type="InterPro" id="IPR013655">
    <property type="entry name" value="PAS_fold_3"/>
</dbReference>
<dbReference type="PANTHER" id="PTHR43304">
    <property type="entry name" value="PHYTOCHROME-LIKE PROTEIN CPH1"/>
    <property type="match status" value="1"/>
</dbReference>
<organism evidence="8 9">
    <name type="scientific">Sulfitobacter sediminis</name>
    <dbReference type="NCBI Taxonomy" id="3234186"/>
    <lineage>
        <taxon>Bacteria</taxon>
        <taxon>Pseudomonadati</taxon>
        <taxon>Pseudomonadota</taxon>
        <taxon>Alphaproteobacteria</taxon>
        <taxon>Rhodobacterales</taxon>
        <taxon>Roseobacteraceae</taxon>
        <taxon>Sulfitobacter</taxon>
    </lineage>
</organism>
<keyword evidence="9" id="KW-1185">Reference proteome</keyword>
<evidence type="ECO:0000256" key="1">
    <source>
        <dbReference type="ARBA" id="ARBA00000085"/>
    </source>
</evidence>
<dbReference type="PANTHER" id="PTHR43304:SF1">
    <property type="entry name" value="PAC DOMAIN-CONTAINING PROTEIN"/>
    <property type="match status" value="1"/>
</dbReference>
<dbReference type="Pfam" id="PF08447">
    <property type="entry name" value="PAS_3"/>
    <property type="match status" value="1"/>
</dbReference>
<name>A0ABV3RPB7_9RHOB</name>
<evidence type="ECO:0000256" key="2">
    <source>
        <dbReference type="ARBA" id="ARBA00012438"/>
    </source>
</evidence>
<accession>A0ABV3RPB7</accession>
<feature type="domain" description="Histidine kinase" evidence="6">
    <location>
        <begin position="165"/>
        <end position="381"/>
    </location>
</feature>
<dbReference type="InterPro" id="IPR001610">
    <property type="entry name" value="PAC"/>
</dbReference>
<sequence>MSEKNYLQNELEELLQKDLSTWTFMQEGSLDGIWYWDLERPENEWMSPEFWRTMGFDPAEKRHDPAEWQDLIFQDDLATALENFHAHCADQDHPYDQVVRYRHADGSTVWVRCRGMAIRDPAGKPIRMLGAHTDITQVKVSEESARAGWRAADKANAELRSFAYSISHDLKAPSNTLDMLLNELERHIGADLDAEGRDLLDMSQKTVGRMKDLIDYVLEYTRVIGMEPKFEDLPLNDAVDHALQNLRADIDATSARIEVEALPRIRAVRAQMNILFQNLLANAIKFCPPDRTPRIHVAQAADCTQDRLKITVQDNGIGIPPGSEERIFRLFQRLHGHSEIAGAGIGLPMCQHIAMNHQGEIGLTSTPGVGSEFALHLPRHMIV</sequence>
<dbReference type="InterPro" id="IPR000014">
    <property type="entry name" value="PAS"/>
</dbReference>
<evidence type="ECO:0000313" key="8">
    <source>
        <dbReference type="EMBL" id="MEW9920815.1"/>
    </source>
</evidence>
<dbReference type="RefSeq" id="WP_367878519.1">
    <property type="nucleotide sequence ID" value="NZ_JBFNXX010000011.1"/>
</dbReference>
<evidence type="ECO:0000259" key="7">
    <source>
        <dbReference type="PROSITE" id="PS50113"/>
    </source>
</evidence>
<dbReference type="SUPFAM" id="SSF55785">
    <property type="entry name" value="PYP-like sensor domain (PAS domain)"/>
    <property type="match status" value="1"/>
</dbReference>
<dbReference type="Pfam" id="PF02518">
    <property type="entry name" value="HATPase_c"/>
    <property type="match status" value="1"/>
</dbReference>
<dbReference type="InterPro" id="IPR005467">
    <property type="entry name" value="His_kinase_dom"/>
</dbReference>
<dbReference type="Gene3D" id="1.10.287.130">
    <property type="match status" value="1"/>
</dbReference>
<dbReference type="GO" id="GO:0005524">
    <property type="term" value="F:ATP binding"/>
    <property type="evidence" value="ECO:0007669"/>
    <property type="project" value="UniProtKB-KW"/>
</dbReference>
<evidence type="ECO:0000259" key="6">
    <source>
        <dbReference type="PROSITE" id="PS50109"/>
    </source>
</evidence>
<dbReference type="EMBL" id="JBFNXX010000011">
    <property type="protein sequence ID" value="MEW9920815.1"/>
    <property type="molecule type" value="Genomic_DNA"/>
</dbReference>
<dbReference type="EC" id="2.7.13.3" evidence="2"/>
<dbReference type="InterPro" id="IPR036097">
    <property type="entry name" value="HisK_dim/P_sf"/>
</dbReference>